<gene>
    <name evidence="2" type="ORF">Vretimale_7749</name>
</gene>
<accession>A0A8J4G9J3</accession>
<organism evidence="2 3">
    <name type="scientific">Volvox reticuliferus</name>
    <dbReference type="NCBI Taxonomy" id="1737510"/>
    <lineage>
        <taxon>Eukaryota</taxon>
        <taxon>Viridiplantae</taxon>
        <taxon>Chlorophyta</taxon>
        <taxon>core chlorophytes</taxon>
        <taxon>Chlorophyceae</taxon>
        <taxon>CS clade</taxon>
        <taxon>Chlamydomonadales</taxon>
        <taxon>Volvocaceae</taxon>
        <taxon>Volvox</taxon>
    </lineage>
</organism>
<reference evidence="2" key="1">
    <citation type="journal article" date="2021" name="Proc. Natl. Acad. Sci. U.S.A.">
        <title>Three genomes in the algal genus Volvox reveal the fate of a haploid sex-determining region after a transition to homothallism.</title>
        <authorList>
            <person name="Yamamoto K."/>
            <person name="Hamaji T."/>
            <person name="Kawai-Toyooka H."/>
            <person name="Matsuzaki R."/>
            <person name="Takahashi F."/>
            <person name="Nishimura Y."/>
            <person name="Kawachi M."/>
            <person name="Noguchi H."/>
            <person name="Minakuchi Y."/>
            <person name="Umen J.G."/>
            <person name="Toyoda A."/>
            <person name="Nozaki H."/>
        </authorList>
    </citation>
    <scope>NUCLEOTIDE SEQUENCE</scope>
    <source>
        <strain evidence="2">NIES-3785</strain>
    </source>
</reference>
<sequence>MHVDGAAAAQRCHPSDNSSRYGPRAPCRHGPRLHGIPAPWRLSTARAAAGKRTWGRAAARGCDTHLSPFTAMAPAWTARLVINVMDHESCGASMTVRGPMADMMPMEVVEDMLPYKEVKLPTYRNMMRMQAHQEPFPLLVVLAVGRDATSFRGIGHSDSSSSMQ</sequence>
<name>A0A8J4G9J3_9CHLO</name>
<evidence type="ECO:0000313" key="3">
    <source>
        <dbReference type="Proteomes" id="UP000722791"/>
    </source>
</evidence>
<protein>
    <submittedName>
        <fullName evidence="2">Uncharacterized protein</fullName>
    </submittedName>
</protein>
<dbReference type="AlphaFoldDB" id="A0A8J4G9J3"/>
<evidence type="ECO:0000313" key="2">
    <source>
        <dbReference type="EMBL" id="GIM02932.1"/>
    </source>
</evidence>
<comment type="caution">
    <text evidence="2">The sequence shown here is derived from an EMBL/GenBank/DDBJ whole genome shotgun (WGS) entry which is preliminary data.</text>
</comment>
<feature type="region of interest" description="Disordered" evidence="1">
    <location>
        <begin position="1"/>
        <end position="28"/>
    </location>
</feature>
<dbReference type="Proteomes" id="UP000722791">
    <property type="component" value="Unassembled WGS sequence"/>
</dbReference>
<dbReference type="EMBL" id="BNCQ01000013">
    <property type="protein sequence ID" value="GIM02932.1"/>
    <property type="molecule type" value="Genomic_DNA"/>
</dbReference>
<proteinExistence type="predicted"/>
<evidence type="ECO:0000256" key="1">
    <source>
        <dbReference type="SAM" id="MobiDB-lite"/>
    </source>
</evidence>